<keyword evidence="2" id="KW-1185">Reference proteome</keyword>
<proteinExistence type="predicted"/>
<sequence>MSIPANPMIALQTRPVNLSYASSFLKTVGCNVDDSITPVIRTGREPEIMIMSGFNFNEYLISNSLTLMASSSCPTNIKRQLFPHVDDAVYVPYANGGAFSDITMDRGRLDEDGIDVFNDFLLLNSKYSSYIHELMWRLKPKLTLIVTLNEEGDEMYKPHAHFLMEGFNVHLMTLPQGLPPYDVAYRLARHIHDTLKVALEGEAFTPYKAEVTAEGDLKSLSRLLSVHGIPFEQDGDRFIVTVINRFTDQLLPIIDHFIPIYSLSVRRLAQ</sequence>
<name>A0A830GU26_9CREN</name>
<gene>
    <name evidence="1" type="ORF">GCM10007981_09400</name>
</gene>
<comment type="caution">
    <text evidence="1">The sequence shown here is derived from an EMBL/GenBank/DDBJ whole genome shotgun (WGS) entry which is preliminary data.</text>
</comment>
<reference evidence="1" key="2">
    <citation type="submission" date="2020-09" db="EMBL/GenBank/DDBJ databases">
        <authorList>
            <person name="Sun Q."/>
            <person name="Ohkuma M."/>
        </authorList>
    </citation>
    <scope>NUCLEOTIDE SEQUENCE</scope>
    <source>
        <strain evidence="1">JCM 10088</strain>
    </source>
</reference>
<organism evidence="1 2">
    <name type="scientific">Thermocladium modestius</name>
    <dbReference type="NCBI Taxonomy" id="62609"/>
    <lineage>
        <taxon>Archaea</taxon>
        <taxon>Thermoproteota</taxon>
        <taxon>Thermoprotei</taxon>
        <taxon>Thermoproteales</taxon>
        <taxon>Thermoproteaceae</taxon>
        <taxon>Thermocladium</taxon>
    </lineage>
</organism>
<dbReference type="Proteomes" id="UP000610960">
    <property type="component" value="Unassembled WGS sequence"/>
</dbReference>
<reference evidence="1" key="1">
    <citation type="journal article" date="2014" name="Int. J. Syst. Evol. Microbiol.">
        <title>Complete genome sequence of Corynebacterium casei LMG S-19264T (=DSM 44701T), isolated from a smear-ripened cheese.</title>
        <authorList>
            <consortium name="US DOE Joint Genome Institute (JGI-PGF)"/>
            <person name="Walter F."/>
            <person name="Albersmeier A."/>
            <person name="Kalinowski J."/>
            <person name="Ruckert C."/>
        </authorList>
    </citation>
    <scope>NUCLEOTIDE SEQUENCE</scope>
    <source>
        <strain evidence="1">JCM 10088</strain>
    </source>
</reference>
<dbReference type="EMBL" id="BMNL01000002">
    <property type="protein sequence ID" value="GGP20613.1"/>
    <property type="molecule type" value="Genomic_DNA"/>
</dbReference>
<protein>
    <submittedName>
        <fullName evidence="1">Uncharacterized protein</fullName>
    </submittedName>
</protein>
<evidence type="ECO:0000313" key="1">
    <source>
        <dbReference type="EMBL" id="GGP20613.1"/>
    </source>
</evidence>
<dbReference type="RefSeq" id="WP_188596264.1">
    <property type="nucleotide sequence ID" value="NZ_BMNL01000002.1"/>
</dbReference>
<accession>A0A830GU26</accession>
<evidence type="ECO:0000313" key="2">
    <source>
        <dbReference type="Proteomes" id="UP000610960"/>
    </source>
</evidence>
<dbReference type="AlphaFoldDB" id="A0A830GU26"/>